<dbReference type="AlphaFoldDB" id="A0A6J4J6S9"/>
<reference evidence="2" key="1">
    <citation type="submission" date="2020-02" db="EMBL/GenBank/DDBJ databases">
        <authorList>
            <person name="Meier V. D."/>
        </authorList>
    </citation>
    <scope>NUCLEOTIDE SEQUENCE</scope>
    <source>
        <strain evidence="2">AVDCRST_MAG04</strain>
    </source>
</reference>
<evidence type="ECO:0000313" key="2">
    <source>
        <dbReference type="EMBL" id="CAA9268613.1"/>
    </source>
</evidence>
<sequence>AGVGGGRRGPRAGACSVVGRPARRAALGGGAVRGLPRQRRHRRAAGSAEPCRAEGRLHRRAAPALPQRRAEARVDDSGVAGADGRAHRGSRRLVRGDRGASDGAGPPL</sequence>
<accession>A0A6J4J6S9</accession>
<feature type="non-terminal residue" evidence="2">
    <location>
        <position position="108"/>
    </location>
</feature>
<organism evidence="2">
    <name type="scientific">uncultured Acetobacteraceae bacterium</name>
    <dbReference type="NCBI Taxonomy" id="169975"/>
    <lineage>
        <taxon>Bacteria</taxon>
        <taxon>Pseudomonadati</taxon>
        <taxon>Pseudomonadota</taxon>
        <taxon>Alphaproteobacteria</taxon>
        <taxon>Acetobacterales</taxon>
        <taxon>Acetobacteraceae</taxon>
        <taxon>environmental samples</taxon>
    </lineage>
</organism>
<proteinExistence type="predicted"/>
<dbReference type="EMBL" id="CADCTL010000210">
    <property type="protein sequence ID" value="CAA9268613.1"/>
    <property type="molecule type" value="Genomic_DNA"/>
</dbReference>
<evidence type="ECO:0000256" key="1">
    <source>
        <dbReference type="SAM" id="MobiDB-lite"/>
    </source>
</evidence>
<name>A0A6J4J6S9_9PROT</name>
<protein>
    <submittedName>
        <fullName evidence="2">Cytochrome c4</fullName>
    </submittedName>
</protein>
<gene>
    <name evidence="2" type="ORF">AVDCRST_MAG04-2995</name>
</gene>
<feature type="region of interest" description="Disordered" evidence="1">
    <location>
        <begin position="26"/>
        <end position="108"/>
    </location>
</feature>
<feature type="non-terminal residue" evidence="2">
    <location>
        <position position="1"/>
    </location>
</feature>